<dbReference type="EMBL" id="CP001823">
    <property type="protein sequence ID" value="ACZ38839.1"/>
    <property type="molecule type" value="Genomic_DNA"/>
</dbReference>
<dbReference type="HOGENOM" id="CLU_041115_3_1_0"/>
<feature type="region of interest" description="Disordered" evidence="1">
    <location>
        <begin position="242"/>
        <end position="267"/>
    </location>
</feature>
<feature type="domain" description="XdhC- CoxI" evidence="2">
    <location>
        <begin position="12"/>
        <end position="72"/>
    </location>
</feature>
<name>D1C3M2_SPHTD</name>
<evidence type="ECO:0000259" key="2">
    <source>
        <dbReference type="Pfam" id="PF02625"/>
    </source>
</evidence>
<gene>
    <name evidence="4" type="ordered locus">Sthe_1404</name>
</gene>
<dbReference type="InterPro" id="IPR027051">
    <property type="entry name" value="XdhC_Rossmann_dom"/>
</dbReference>
<dbReference type="KEGG" id="sti:Sthe_1404"/>
<reference evidence="5" key="1">
    <citation type="submission" date="2009-11" db="EMBL/GenBank/DDBJ databases">
        <title>The complete chromosome 1 of Sphaerobacter thermophilus DSM 20745.</title>
        <authorList>
            <person name="Lucas S."/>
            <person name="Copeland A."/>
            <person name="Lapidus A."/>
            <person name="Glavina del Rio T."/>
            <person name="Dalin E."/>
            <person name="Tice H."/>
            <person name="Bruce D."/>
            <person name="Goodwin L."/>
            <person name="Pitluck S."/>
            <person name="Kyrpides N."/>
            <person name="Mavromatis K."/>
            <person name="Ivanova N."/>
            <person name="Mikhailova N."/>
            <person name="LaButti K.M."/>
            <person name="Clum A."/>
            <person name="Sun H.I."/>
            <person name="Brettin T."/>
            <person name="Detter J.C."/>
            <person name="Han C."/>
            <person name="Larimer F."/>
            <person name="Land M."/>
            <person name="Hauser L."/>
            <person name="Markowitz V."/>
            <person name="Cheng J.F."/>
            <person name="Hugenholtz P."/>
            <person name="Woyke T."/>
            <person name="Wu D."/>
            <person name="Steenblock K."/>
            <person name="Schneider S."/>
            <person name="Pukall R."/>
            <person name="Goeker M."/>
            <person name="Klenk H.P."/>
            <person name="Eisen J.A."/>
        </authorList>
    </citation>
    <scope>NUCLEOTIDE SEQUENCE [LARGE SCALE GENOMIC DNA]</scope>
    <source>
        <strain evidence="5">ATCC 49802 / DSM 20745 / S 6022</strain>
    </source>
</reference>
<accession>D1C3M2</accession>
<dbReference type="InParanoid" id="D1C3M2"/>
<evidence type="ECO:0000313" key="5">
    <source>
        <dbReference type="Proteomes" id="UP000002027"/>
    </source>
</evidence>
<dbReference type="PANTHER" id="PTHR30388">
    <property type="entry name" value="ALDEHYDE OXIDOREDUCTASE MOLYBDENUM COFACTOR ASSEMBLY PROTEIN"/>
    <property type="match status" value="1"/>
</dbReference>
<dbReference type="PANTHER" id="PTHR30388:SF4">
    <property type="entry name" value="MOLYBDENUM COFACTOR INSERTION CHAPERONE PAOD"/>
    <property type="match status" value="1"/>
</dbReference>
<dbReference type="eggNOG" id="COG1975">
    <property type="taxonomic scope" value="Bacteria"/>
</dbReference>
<dbReference type="InterPro" id="IPR003777">
    <property type="entry name" value="XdhC_CoxI"/>
</dbReference>
<protein>
    <submittedName>
        <fullName evidence="4">Cyclic nucleotide-binding protein</fullName>
    </submittedName>
</protein>
<dbReference type="RefSeq" id="WP_012871886.1">
    <property type="nucleotide sequence ID" value="NC_013523.1"/>
</dbReference>
<dbReference type="Pfam" id="PF02625">
    <property type="entry name" value="XdhC_CoxI"/>
    <property type="match status" value="1"/>
</dbReference>
<dbReference type="Proteomes" id="UP000002027">
    <property type="component" value="Chromosome 1"/>
</dbReference>
<dbReference type="InterPro" id="IPR052698">
    <property type="entry name" value="MoCofactor_Util/Proc"/>
</dbReference>
<reference evidence="4 5" key="2">
    <citation type="journal article" date="2010" name="Stand. Genomic Sci.">
        <title>Complete genome sequence of Desulfohalobium retbaense type strain (HR(100)).</title>
        <authorList>
            <person name="Spring S."/>
            <person name="Nolan M."/>
            <person name="Lapidus A."/>
            <person name="Glavina Del Rio T."/>
            <person name="Copeland A."/>
            <person name="Tice H."/>
            <person name="Cheng J.F."/>
            <person name="Lucas S."/>
            <person name="Land M."/>
            <person name="Chen F."/>
            <person name="Bruce D."/>
            <person name="Goodwin L."/>
            <person name="Pitluck S."/>
            <person name="Ivanova N."/>
            <person name="Mavromatis K."/>
            <person name="Mikhailova N."/>
            <person name="Pati A."/>
            <person name="Chen A."/>
            <person name="Palaniappan K."/>
            <person name="Hauser L."/>
            <person name="Chang Y.J."/>
            <person name="Jeffries C.D."/>
            <person name="Munk C."/>
            <person name="Kiss H."/>
            <person name="Chain P."/>
            <person name="Han C."/>
            <person name="Brettin T."/>
            <person name="Detter J.C."/>
            <person name="Schuler E."/>
            <person name="Goker M."/>
            <person name="Rohde M."/>
            <person name="Bristow J."/>
            <person name="Eisen J.A."/>
            <person name="Markowitz V."/>
            <person name="Hugenholtz P."/>
            <person name="Kyrpides N.C."/>
            <person name="Klenk H.P."/>
        </authorList>
    </citation>
    <scope>NUCLEOTIDE SEQUENCE [LARGE SCALE GENOMIC DNA]</scope>
    <source>
        <strain evidence="5">ATCC 49802 / DSM 20745 / S 6022</strain>
    </source>
</reference>
<evidence type="ECO:0000256" key="1">
    <source>
        <dbReference type="SAM" id="MobiDB-lite"/>
    </source>
</evidence>
<dbReference type="Gene3D" id="3.40.50.720">
    <property type="entry name" value="NAD(P)-binding Rossmann-like Domain"/>
    <property type="match status" value="1"/>
</dbReference>
<dbReference type="STRING" id="479434.Sthe_1404"/>
<organism evidence="4 5">
    <name type="scientific">Sphaerobacter thermophilus (strain ATCC 49802 / DSM 20745 / KCCM 41009 / NCIMB 13125 / S 6022)</name>
    <dbReference type="NCBI Taxonomy" id="479434"/>
    <lineage>
        <taxon>Bacteria</taxon>
        <taxon>Pseudomonadati</taxon>
        <taxon>Thermomicrobiota</taxon>
        <taxon>Thermomicrobia</taxon>
        <taxon>Sphaerobacterales</taxon>
        <taxon>Sphaerobacterineae</taxon>
        <taxon>Sphaerobacteraceae</taxon>
        <taxon>Sphaerobacter</taxon>
    </lineage>
</organism>
<feature type="domain" description="XdhC Rossmann" evidence="3">
    <location>
        <begin position="93"/>
        <end position="235"/>
    </location>
</feature>
<sequence>MSATFQELRDAINQEIPVALATVVAGGQVGAKLLVYEDGRRSGSLGNPELDARVAADALELLPRGQAETRTYTLDDATTADVYIESHRPPRRMIIVGAVHTAIPLERFARELGYHTIVVDAREFFATRERFPDAGELIVGWPDEVLSQLPLGPETDIVLLSHDPKFEDPTLEVALRSRAGYIGAMGSKKTSAERNERLRAAGFTEEQIARIHGPIGINIGARTPGEIAVSILAEIIAVRRGRDPRQPGSGLAPAKSDAAPASGESGT</sequence>
<dbReference type="OrthoDB" id="9773039at2"/>
<dbReference type="AlphaFoldDB" id="D1C3M2"/>
<dbReference type="Pfam" id="PF13478">
    <property type="entry name" value="XdhC_C"/>
    <property type="match status" value="1"/>
</dbReference>
<keyword evidence="5" id="KW-1185">Reference proteome</keyword>
<evidence type="ECO:0000259" key="3">
    <source>
        <dbReference type="Pfam" id="PF13478"/>
    </source>
</evidence>
<proteinExistence type="predicted"/>
<evidence type="ECO:0000313" key="4">
    <source>
        <dbReference type="EMBL" id="ACZ38839.1"/>
    </source>
</evidence>